<dbReference type="AlphaFoldDB" id="A0A4R6YDL7"/>
<dbReference type="GO" id="GO:0031177">
    <property type="term" value="F:phosphopantetheine binding"/>
    <property type="evidence" value="ECO:0007669"/>
    <property type="project" value="InterPro"/>
</dbReference>
<dbReference type="InterPro" id="IPR010912">
    <property type="entry name" value="SPOC_met"/>
</dbReference>
<name>A0A4R6YDL7_9GAMM</name>
<keyword evidence="3" id="KW-0597">Phosphoprotein</keyword>
<dbReference type="PROSITE" id="PS50075">
    <property type="entry name" value="CARRIER"/>
    <property type="match status" value="1"/>
</dbReference>
<dbReference type="InterPro" id="IPR009081">
    <property type="entry name" value="PP-bd_ACP"/>
</dbReference>
<dbReference type="PROSITE" id="PS50917">
    <property type="entry name" value="SPOC"/>
    <property type="match status" value="1"/>
</dbReference>
<dbReference type="InterPro" id="IPR045851">
    <property type="entry name" value="AMP-bd_C_sf"/>
</dbReference>
<sequence>ALVEQLKTQLAAQLPSYMQPSAYAVLPRLPLTPNGKVDKAALPQPALQPLLHVPAETPTERRLAAIWGEVLGLEQVSVTANFFDIGGHSLLATRLISAVRRQLEVEVSIRLIFDRSDIRSIARLIDEQEIRRRNQAMVMTREEHVELEW</sequence>
<dbReference type="Proteomes" id="UP000295293">
    <property type="component" value="Unassembled WGS sequence"/>
</dbReference>
<evidence type="ECO:0000313" key="7">
    <source>
        <dbReference type="Proteomes" id="UP000295293"/>
    </source>
</evidence>
<keyword evidence="7" id="KW-1185">Reference proteome</keyword>
<evidence type="ECO:0000256" key="1">
    <source>
        <dbReference type="ARBA" id="ARBA00001957"/>
    </source>
</evidence>
<gene>
    <name evidence="6" type="ORF">DFR29_1602</name>
</gene>
<dbReference type="EMBL" id="SNZH01000060">
    <property type="protein sequence ID" value="TDR34080.1"/>
    <property type="molecule type" value="Genomic_DNA"/>
</dbReference>
<dbReference type="SUPFAM" id="SSF47336">
    <property type="entry name" value="ACP-like"/>
    <property type="match status" value="1"/>
</dbReference>
<evidence type="ECO:0000259" key="5">
    <source>
        <dbReference type="PROSITE" id="PS50917"/>
    </source>
</evidence>
<dbReference type="FunFam" id="1.10.1200.10:FF:000005">
    <property type="entry name" value="Nonribosomal peptide synthetase 1"/>
    <property type="match status" value="1"/>
</dbReference>
<dbReference type="GO" id="GO:0043041">
    <property type="term" value="P:amino acid activation for nonribosomal peptide biosynthetic process"/>
    <property type="evidence" value="ECO:0007669"/>
    <property type="project" value="TreeGrafter"/>
</dbReference>
<evidence type="ECO:0000256" key="3">
    <source>
        <dbReference type="ARBA" id="ARBA00022553"/>
    </source>
</evidence>
<comment type="caution">
    <text evidence="6">The sequence shown here is derived from an EMBL/GenBank/DDBJ whole genome shotgun (WGS) entry which is preliminary data.</text>
</comment>
<evidence type="ECO:0000259" key="4">
    <source>
        <dbReference type="PROSITE" id="PS50075"/>
    </source>
</evidence>
<feature type="domain" description="Carrier" evidence="4">
    <location>
        <begin position="54"/>
        <end position="129"/>
    </location>
</feature>
<dbReference type="PROSITE" id="PS00012">
    <property type="entry name" value="PHOSPHOPANTETHEINE"/>
    <property type="match status" value="1"/>
</dbReference>
<dbReference type="Pfam" id="PF00550">
    <property type="entry name" value="PP-binding"/>
    <property type="match status" value="1"/>
</dbReference>
<dbReference type="GO" id="GO:0005737">
    <property type="term" value="C:cytoplasm"/>
    <property type="evidence" value="ECO:0007669"/>
    <property type="project" value="TreeGrafter"/>
</dbReference>
<dbReference type="PANTHER" id="PTHR45527">
    <property type="entry name" value="NONRIBOSOMAL PEPTIDE SYNTHETASE"/>
    <property type="match status" value="1"/>
</dbReference>
<keyword evidence="2" id="KW-0596">Phosphopantetheine</keyword>
<protein>
    <submittedName>
        <fullName evidence="6">Phosphopantetheine binding protein</fullName>
    </submittedName>
</protein>
<reference evidence="6 7" key="1">
    <citation type="submission" date="2019-03" db="EMBL/GenBank/DDBJ databases">
        <title>Genomic Encyclopedia of Type Strains, Phase IV (KMG-IV): sequencing the most valuable type-strain genomes for metagenomic binning, comparative biology and taxonomic classification.</title>
        <authorList>
            <person name="Goeker M."/>
        </authorList>
    </citation>
    <scope>NUCLEOTIDE SEQUENCE [LARGE SCALE GENOMIC DNA]</scope>
    <source>
        <strain evidence="6 7">DSM 21667</strain>
    </source>
</reference>
<dbReference type="SUPFAM" id="SSF56801">
    <property type="entry name" value="Acetyl-CoA synthetase-like"/>
    <property type="match status" value="1"/>
</dbReference>
<feature type="domain" description="SPOC" evidence="5">
    <location>
        <begin position="56"/>
        <end position="149"/>
    </location>
</feature>
<evidence type="ECO:0000256" key="2">
    <source>
        <dbReference type="ARBA" id="ARBA00022450"/>
    </source>
</evidence>
<dbReference type="InterPro" id="IPR020806">
    <property type="entry name" value="PKS_PP-bd"/>
</dbReference>
<dbReference type="GO" id="GO:0044550">
    <property type="term" value="P:secondary metabolite biosynthetic process"/>
    <property type="evidence" value="ECO:0007669"/>
    <property type="project" value="TreeGrafter"/>
</dbReference>
<evidence type="ECO:0000313" key="6">
    <source>
        <dbReference type="EMBL" id="TDR34080.1"/>
    </source>
</evidence>
<proteinExistence type="predicted"/>
<feature type="non-terminal residue" evidence="6">
    <location>
        <position position="1"/>
    </location>
</feature>
<dbReference type="InterPro" id="IPR006162">
    <property type="entry name" value="Ppantetheine_attach_site"/>
</dbReference>
<comment type="cofactor">
    <cofactor evidence="1">
        <name>pantetheine 4'-phosphate</name>
        <dbReference type="ChEBI" id="CHEBI:47942"/>
    </cofactor>
</comment>
<dbReference type="InterPro" id="IPR036736">
    <property type="entry name" value="ACP-like_sf"/>
</dbReference>
<dbReference type="PANTHER" id="PTHR45527:SF1">
    <property type="entry name" value="FATTY ACID SYNTHASE"/>
    <property type="match status" value="1"/>
</dbReference>
<dbReference type="InterPro" id="IPR029058">
    <property type="entry name" value="AB_hydrolase_fold"/>
</dbReference>
<organism evidence="6 7">
    <name type="scientific">Tahibacter aquaticus</name>
    <dbReference type="NCBI Taxonomy" id="520092"/>
    <lineage>
        <taxon>Bacteria</taxon>
        <taxon>Pseudomonadati</taxon>
        <taxon>Pseudomonadota</taxon>
        <taxon>Gammaproteobacteria</taxon>
        <taxon>Lysobacterales</taxon>
        <taxon>Rhodanobacteraceae</taxon>
        <taxon>Tahibacter</taxon>
    </lineage>
</organism>
<dbReference type="Gene3D" id="3.40.50.1820">
    <property type="entry name" value="alpha/beta hydrolase"/>
    <property type="match status" value="1"/>
</dbReference>
<dbReference type="SMART" id="SM00823">
    <property type="entry name" value="PKS_PP"/>
    <property type="match status" value="1"/>
</dbReference>
<dbReference type="Gene3D" id="3.30.300.30">
    <property type="match status" value="1"/>
</dbReference>
<dbReference type="RefSeq" id="WP_208113775.1">
    <property type="nucleotide sequence ID" value="NZ_SNZH01000060.1"/>
</dbReference>
<accession>A0A4R6YDL7</accession>